<dbReference type="SUPFAM" id="SSF81698">
    <property type="entry name" value="FF domain"/>
    <property type="match status" value="5"/>
</dbReference>
<gene>
    <name evidence="12" type="ORF">RJ639_022550</name>
</gene>
<evidence type="ECO:0000259" key="11">
    <source>
        <dbReference type="PROSITE" id="PS51676"/>
    </source>
</evidence>
<dbReference type="InterPro" id="IPR036517">
    <property type="entry name" value="FF_domain_sf"/>
</dbReference>
<dbReference type="Proteomes" id="UP001188597">
    <property type="component" value="Unassembled WGS sequence"/>
</dbReference>
<dbReference type="SMART" id="SM00441">
    <property type="entry name" value="FF"/>
    <property type="match status" value="5"/>
</dbReference>
<dbReference type="GO" id="GO:0003723">
    <property type="term" value="F:RNA binding"/>
    <property type="evidence" value="ECO:0007669"/>
    <property type="project" value="TreeGrafter"/>
</dbReference>
<keyword evidence="3" id="KW-0677">Repeat</keyword>
<evidence type="ECO:0000256" key="7">
    <source>
        <dbReference type="ARBA" id="ARBA00061317"/>
    </source>
</evidence>
<evidence type="ECO:0000256" key="5">
    <source>
        <dbReference type="ARBA" id="ARBA00023242"/>
    </source>
</evidence>
<evidence type="ECO:0000256" key="9">
    <source>
        <dbReference type="SAM" id="Coils"/>
    </source>
</evidence>
<comment type="subcellular location">
    <subcellularLocation>
        <location evidence="1">Nucleus</location>
    </subcellularLocation>
</comment>
<evidence type="ECO:0000313" key="12">
    <source>
        <dbReference type="EMBL" id="KAK3002095.1"/>
    </source>
</evidence>
<evidence type="ECO:0000256" key="2">
    <source>
        <dbReference type="ARBA" id="ARBA00022664"/>
    </source>
</evidence>
<keyword evidence="4" id="KW-0508">mRNA splicing</keyword>
<dbReference type="GO" id="GO:0071004">
    <property type="term" value="C:U2-type prespliceosome"/>
    <property type="evidence" value="ECO:0007669"/>
    <property type="project" value="TreeGrafter"/>
</dbReference>
<evidence type="ECO:0000256" key="10">
    <source>
        <dbReference type="SAM" id="MobiDB-lite"/>
    </source>
</evidence>
<feature type="domain" description="FF" evidence="11">
    <location>
        <begin position="228"/>
        <end position="282"/>
    </location>
</feature>
<dbReference type="AlphaFoldDB" id="A0AA88V5E6"/>
<dbReference type="PROSITE" id="PS51676">
    <property type="entry name" value="FF"/>
    <property type="match status" value="4"/>
</dbReference>
<dbReference type="Pfam" id="PF01846">
    <property type="entry name" value="FF"/>
    <property type="match status" value="4"/>
</dbReference>
<dbReference type="GO" id="GO:0045292">
    <property type="term" value="P:mRNA cis splicing, via spliceosome"/>
    <property type="evidence" value="ECO:0007669"/>
    <property type="project" value="InterPro"/>
</dbReference>
<dbReference type="InterPro" id="IPR002713">
    <property type="entry name" value="FF_domain"/>
</dbReference>
<dbReference type="Gene3D" id="1.10.10.440">
    <property type="entry name" value="FF domain"/>
    <property type="match status" value="5"/>
</dbReference>
<comment type="function">
    <text evidence="6">Binds the phosphorylated C-terminal domain (CTD) of the largest subunit of RNA polymerase II and functions as a scaffold for RNA processing machineries. May be involved in pre-mRNA splicing.</text>
</comment>
<evidence type="ECO:0000256" key="8">
    <source>
        <dbReference type="ARBA" id="ARBA00064817"/>
    </source>
</evidence>
<organism evidence="12 13">
    <name type="scientific">Escallonia herrerae</name>
    <dbReference type="NCBI Taxonomy" id="1293975"/>
    <lineage>
        <taxon>Eukaryota</taxon>
        <taxon>Viridiplantae</taxon>
        <taxon>Streptophyta</taxon>
        <taxon>Embryophyta</taxon>
        <taxon>Tracheophyta</taxon>
        <taxon>Spermatophyta</taxon>
        <taxon>Magnoliopsida</taxon>
        <taxon>eudicotyledons</taxon>
        <taxon>Gunneridae</taxon>
        <taxon>Pentapetalae</taxon>
        <taxon>asterids</taxon>
        <taxon>campanulids</taxon>
        <taxon>Escalloniales</taxon>
        <taxon>Escalloniaceae</taxon>
        <taxon>Escallonia</taxon>
    </lineage>
</organism>
<dbReference type="EMBL" id="JAVXUP010002651">
    <property type="protein sequence ID" value="KAK3002095.1"/>
    <property type="molecule type" value="Genomic_DNA"/>
</dbReference>
<comment type="caution">
    <text evidence="12">The sequence shown here is derived from an EMBL/GenBank/DDBJ whole genome shotgun (WGS) entry which is preliminary data.</text>
</comment>
<dbReference type="GO" id="GO:0070063">
    <property type="term" value="F:RNA polymerase binding"/>
    <property type="evidence" value="ECO:0007669"/>
    <property type="project" value="UniProtKB-ARBA"/>
</dbReference>
<evidence type="ECO:0000256" key="6">
    <source>
        <dbReference type="ARBA" id="ARBA00056384"/>
    </source>
</evidence>
<dbReference type="FunFam" id="1.10.10.440:FF:000013">
    <property type="entry name" value="pre-mRNA-processing protein 40A isoform X1"/>
    <property type="match status" value="1"/>
</dbReference>
<protein>
    <recommendedName>
        <fullName evidence="11">FF domain-containing protein</fullName>
    </recommendedName>
</protein>
<dbReference type="FunFam" id="1.10.10.440:FF:000024">
    <property type="entry name" value="Pre-mRNA-processing protein 40A"/>
    <property type="match status" value="1"/>
</dbReference>
<proteinExistence type="inferred from homology"/>
<dbReference type="Pfam" id="PF25432">
    <property type="entry name" value="FF_PRPF40A"/>
    <property type="match status" value="1"/>
</dbReference>
<dbReference type="InterPro" id="IPR001202">
    <property type="entry name" value="WW_dom"/>
</dbReference>
<keyword evidence="5" id="KW-0539">Nucleus</keyword>
<dbReference type="PANTHER" id="PTHR11864">
    <property type="entry name" value="PRE-MRNA-PROCESSING PROTEIN PRP40"/>
    <property type="match status" value="1"/>
</dbReference>
<sequence>MLAPGMPSGMVLIDMDLIEIAQAAIISLKRYYYNRVTKQSKWTIPDEVKFARDKVKAEPINGNQESSTDVKIHAPSAVSLGEIKSSSPIAASSCSPAHELASSPTPVAPIVAVANPGSTVTSGSSALPMESPIIATNEITMPTLAETAPPTAAAAESAGISLAVTNTVTTLMSSSDKSSAKDVVTAGYGVSEGDVEESKKSTSMAEKVNVTVVEEKTIEQEPLAYENKLEAKNAFKTLLETANVGSDWTWDQAMRVIINDRRYGALRSLGERKQAFNEFLGKKKKQEAEERRTKQKKAREDFKKMLEESAELTSSTRWSKAIFTFEEDERFKAVERPKDREDLFEDFIAGLEKKERAKALEDHKRNRMEYIEFLKSCDFIKASSQWRKVQDRLETDERCLRLEKIDRLEIFQEYVRDLEKEEEEERKLRMEESRKTERKNRDEFRKLMEGHVASGTLTAKTHWRDYCMKVKDLPAYLAVSSNTSGATAKDLFEDVVEELEKQFLEDKAWIKDAVRLGKITLASSWTLEDFKASILEDISSPPVSEFNLKLVYDELLERVREREEKEAKKRKRLADDFHELLCNLKEVSVSSRWEDCRSLFEDRQQNWFNEEESFFREIFEKYILEQKEKVREKERKRKEEKAKKDREVKEREKRKAKRRDKERGTGKEKPRKDATDSDNDDRAESHSLEENKRSGRDKDKKHRKRHQSSLDDVILDENEKDRSKSSRRHSVEHKKPKQMEQYGGTSEADYDSRRKRHKRDSWNGSHGNGDYEEQNDGDFGEDGEGLQETNSRSFQLAVSLDLKTMQLGKRDINQLIEPTRAQKRRIDNIGPVGGTNDENGFLGIHSIHLSQQLIQHPISSAPSISNVASPLHGNGVQFVEEQDAWCGLACLIEDFPNVGLALSKPHCKQLGTLDANEICLTLVCNRLGKQSFPATGRSIKEDTLGRRHTELFKLLRMLHWILDSFLKLPFDAFKTSNVFPVNVWNFNKCLP</sequence>
<comment type="subunit">
    <text evidence="8">Interacts (via the WW domains) with the phosphorylated C-terminal domain of NRPB1 (via CTD domain).</text>
</comment>
<accession>A0AA88V5E6</accession>
<dbReference type="GO" id="GO:0005685">
    <property type="term" value="C:U1 snRNP"/>
    <property type="evidence" value="ECO:0007669"/>
    <property type="project" value="TreeGrafter"/>
</dbReference>
<feature type="compositionally biased region" description="Acidic residues" evidence="10">
    <location>
        <begin position="770"/>
        <end position="785"/>
    </location>
</feature>
<name>A0AA88V5E6_9ASTE</name>
<evidence type="ECO:0000256" key="3">
    <source>
        <dbReference type="ARBA" id="ARBA00022737"/>
    </source>
</evidence>
<feature type="domain" description="FF" evidence="11">
    <location>
        <begin position="295"/>
        <end position="350"/>
    </location>
</feature>
<feature type="compositionally biased region" description="Basic residues" evidence="10">
    <location>
        <begin position="725"/>
        <end position="736"/>
    </location>
</feature>
<dbReference type="PANTHER" id="PTHR11864:SF0">
    <property type="entry name" value="PRP40 PRE-MRNA PROCESSING FACTOR 40 HOMOLOG A (YEAST)"/>
    <property type="match status" value="1"/>
</dbReference>
<comment type="similarity">
    <text evidence="7">Belongs to the PRPF40 family.</text>
</comment>
<dbReference type="Gene3D" id="2.20.70.10">
    <property type="match status" value="1"/>
</dbReference>
<feature type="coiled-coil region" evidence="9">
    <location>
        <begin position="411"/>
        <end position="440"/>
    </location>
</feature>
<feature type="domain" description="FF" evidence="11">
    <location>
        <begin position="435"/>
        <end position="498"/>
    </location>
</feature>
<keyword evidence="9" id="KW-0175">Coiled coil</keyword>
<dbReference type="InterPro" id="IPR039726">
    <property type="entry name" value="Prp40-like"/>
</dbReference>
<keyword evidence="13" id="KW-1185">Reference proteome</keyword>
<evidence type="ECO:0000256" key="4">
    <source>
        <dbReference type="ARBA" id="ARBA00023187"/>
    </source>
</evidence>
<feature type="domain" description="FF" evidence="11">
    <location>
        <begin position="362"/>
        <end position="417"/>
    </location>
</feature>
<feature type="compositionally biased region" description="Basic and acidic residues" evidence="10">
    <location>
        <begin position="631"/>
        <end position="698"/>
    </location>
</feature>
<keyword evidence="2" id="KW-0507">mRNA processing</keyword>
<evidence type="ECO:0000313" key="13">
    <source>
        <dbReference type="Proteomes" id="UP001188597"/>
    </source>
</evidence>
<feature type="region of interest" description="Disordered" evidence="10">
    <location>
        <begin position="631"/>
        <end position="790"/>
    </location>
</feature>
<evidence type="ECO:0000256" key="1">
    <source>
        <dbReference type="ARBA" id="ARBA00004123"/>
    </source>
</evidence>
<reference evidence="12" key="1">
    <citation type="submission" date="2022-12" db="EMBL/GenBank/DDBJ databases">
        <title>Draft genome assemblies for two species of Escallonia (Escalloniales).</title>
        <authorList>
            <person name="Chanderbali A."/>
            <person name="Dervinis C."/>
            <person name="Anghel I."/>
            <person name="Soltis D."/>
            <person name="Soltis P."/>
            <person name="Zapata F."/>
        </authorList>
    </citation>
    <scope>NUCLEOTIDE SEQUENCE</scope>
    <source>
        <strain evidence="12">UCBG64.0493</strain>
        <tissue evidence="12">Leaf</tissue>
    </source>
</reference>
<dbReference type="CDD" id="cd00201">
    <property type="entry name" value="WW"/>
    <property type="match status" value="1"/>
</dbReference>